<dbReference type="NCBIfam" id="TIGR02580">
    <property type="entry name" value="cas_RAMP_Cmr4"/>
    <property type="match status" value="1"/>
</dbReference>
<dbReference type="Proteomes" id="UP000640274">
    <property type="component" value="Unassembled WGS sequence"/>
</dbReference>
<dbReference type="RefSeq" id="WP_199021519.1">
    <property type="nucleotide sequence ID" value="NZ_JAELUP010000107.1"/>
</dbReference>
<organism evidence="3 4">
    <name type="scientific">Paenibacillus roseus</name>
    <dbReference type="NCBI Taxonomy" id="2798579"/>
    <lineage>
        <taxon>Bacteria</taxon>
        <taxon>Bacillati</taxon>
        <taxon>Bacillota</taxon>
        <taxon>Bacilli</taxon>
        <taxon>Bacillales</taxon>
        <taxon>Paenibacillaceae</taxon>
        <taxon>Paenibacillus</taxon>
    </lineage>
</organism>
<feature type="domain" description="CRISPR type III-associated protein" evidence="2">
    <location>
        <begin position="9"/>
        <end position="297"/>
    </location>
</feature>
<dbReference type="AlphaFoldDB" id="A0A934MT61"/>
<evidence type="ECO:0000259" key="2">
    <source>
        <dbReference type="Pfam" id="PF03787"/>
    </source>
</evidence>
<protein>
    <submittedName>
        <fullName evidence="3">Type III-B CRISPR module RAMP protein Cmr4</fullName>
    </submittedName>
</protein>
<gene>
    <name evidence="3" type="primary">cmr4</name>
    <name evidence="3" type="ORF">JFN88_22165</name>
</gene>
<keyword evidence="1" id="KW-0051">Antiviral defense</keyword>
<dbReference type="PANTHER" id="PTHR36700:SF1">
    <property type="entry name" value="CRISPR SYSTEM CMR SUBUNIT CMR4"/>
    <property type="match status" value="1"/>
</dbReference>
<proteinExistence type="predicted"/>
<keyword evidence="4" id="KW-1185">Reference proteome</keyword>
<dbReference type="GO" id="GO:0051607">
    <property type="term" value="P:defense response to virus"/>
    <property type="evidence" value="ECO:0007669"/>
    <property type="project" value="UniProtKB-KW"/>
</dbReference>
<evidence type="ECO:0000313" key="4">
    <source>
        <dbReference type="Proteomes" id="UP000640274"/>
    </source>
</evidence>
<dbReference type="Pfam" id="PF03787">
    <property type="entry name" value="RAMPs"/>
    <property type="match status" value="1"/>
</dbReference>
<dbReference type="InterPro" id="IPR013410">
    <property type="entry name" value="CRISPR-assoc_RAMP_Cmr4"/>
</dbReference>
<evidence type="ECO:0000256" key="1">
    <source>
        <dbReference type="ARBA" id="ARBA00023118"/>
    </source>
</evidence>
<name>A0A934MT61_9BACL</name>
<reference evidence="3" key="1">
    <citation type="submission" date="2020-12" db="EMBL/GenBank/DDBJ databases">
        <authorList>
            <person name="Huq M.A."/>
        </authorList>
    </citation>
    <scope>NUCLEOTIDE SEQUENCE</scope>
    <source>
        <strain evidence="3">MAHUQ-46</strain>
    </source>
</reference>
<accession>A0A934MT61</accession>
<dbReference type="PANTHER" id="PTHR36700">
    <property type="entry name" value="CRISPR SYSTEM CMR SUBUNIT CMR4"/>
    <property type="match status" value="1"/>
</dbReference>
<dbReference type="EMBL" id="JAELUP010000107">
    <property type="protein sequence ID" value="MBJ6363924.1"/>
    <property type="molecule type" value="Genomic_DNA"/>
</dbReference>
<dbReference type="InterPro" id="IPR005537">
    <property type="entry name" value="RAMP_III_fam"/>
</dbReference>
<evidence type="ECO:0000313" key="3">
    <source>
        <dbReference type="EMBL" id="MBJ6363924.1"/>
    </source>
</evidence>
<comment type="caution">
    <text evidence="3">The sequence shown here is derived from an EMBL/GenBank/DDBJ whole genome shotgun (WGS) entry which is preliminary data.</text>
</comment>
<sequence>MKNSKLYTVHCLSPVHVGTGEGIGIIDMPIIREKTTEWPYVPGSSIKGVEREYYLTNGDLQWVEAAFGKASSHKEDSGYAGAFIFSDARLLAFPVASRYGTFAYVSCPFALKRMQRDLAATGTAMPTLDWDSIDAVLQSGDYAIVNMPTAVTGEAPGQKYIELDEFRCPVNTDGLIPEEWMSWLTDQLFDESDDMFKSWFAKRFVIVSDEAFQYFATSCSEIVPRIRIDQEKKTTERGALWYEEYIPTEAILYGIVWCDRVNAPGSSLNEKQLLHQLSGEQYIQIGANATVGKGRVRLRFFGGERS</sequence>